<gene>
    <name evidence="3" type="ORF">BTJ68_09391</name>
</gene>
<evidence type="ECO:0000313" key="4">
    <source>
        <dbReference type="Proteomes" id="UP000194280"/>
    </source>
</evidence>
<proteinExistence type="predicted"/>
<keyword evidence="4" id="KW-1185">Reference proteome</keyword>
<accession>A0A1Z5T397</accession>
<name>A0A1Z5T397_HORWE</name>
<dbReference type="VEuPathDB" id="FungiDB:BTJ68_09391"/>
<evidence type="ECO:0000313" key="3">
    <source>
        <dbReference type="EMBL" id="OTA30517.1"/>
    </source>
</evidence>
<dbReference type="STRING" id="1157616.A0A1Z5T397"/>
<evidence type="ECO:0000256" key="1">
    <source>
        <dbReference type="SAM" id="MobiDB-lite"/>
    </source>
</evidence>
<keyword evidence="2" id="KW-1133">Transmembrane helix</keyword>
<keyword evidence="2" id="KW-0472">Membrane</keyword>
<reference evidence="3 4" key="1">
    <citation type="submission" date="2017-01" db="EMBL/GenBank/DDBJ databases">
        <title>The recent genome duplication of the halophilic yeast Hortaea werneckii: insights from long-read sequencing.</title>
        <authorList>
            <person name="Sinha S."/>
            <person name="Flibotte S."/>
            <person name="Neira M."/>
            <person name="Lenassi M."/>
            <person name="Gostincar C."/>
            <person name="Stajich J.E."/>
            <person name="Nislow C.E."/>
        </authorList>
    </citation>
    <scope>NUCLEOTIDE SEQUENCE [LARGE SCALE GENOMIC DNA]</scope>
    <source>
        <strain evidence="3 4">EXF-2000</strain>
    </source>
</reference>
<evidence type="ECO:0008006" key="5">
    <source>
        <dbReference type="Google" id="ProtNLM"/>
    </source>
</evidence>
<dbReference type="InParanoid" id="A0A1Z5T397"/>
<protein>
    <recommendedName>
        <fullName evidence="5">Glycosyltransferase family 25 protein</fullName>
    </recommendedName>
</protein>
<dbReference type="OrthoDB" id="47375at2759"/>
<keyword evidence="2" id="KW-0812">Transmembrane</keyword>
<sequence>MRTIGSTTVGGKRSPSIPSLIIHTSIRPSPDMERRRQRLLLAVIFLGICFLLYRSSDGYETLRQRTRGGSVSNAAHDVDLRGLEPANATLGFGAVVAVSRAGSPRRESLLLASNITEIDITIPTQPKWTDKDVKNLRAEKDSTITKGSALAWLGHLNALRWFLSTDLETVMIMEDDVDWDIHLRTFQIPAAAAAVRKLVSEQTQPAGATKYKPQQNNYWGNSSTWDILYLGHCGDIFKPSSWNSRVPRAMYTDPFLPPRTEMHPYTSKFLESIDVPEDRRLIHQSIFPLCTFGFALTREAAWRLLHEVASREADGGTMAYDVRVLEACRDLGFRCWSANPELFHHMDAESEIAVANQDAPDGEAEKAGADQSGRLKPLRVGSAPNIACGARSSNFFTQDPGTLEFLKQKVGREGKCLRDPMEEEMRRRPV</sequence>
<feature type="region of interest" description="Disordered" evidence="1">
    <location>
        <begin position="358"/>
        <end position="377"/>
    </location>
</feature>
<dbReference type="EMBL" id="MUNK01000138">
    <property type="protein sequence ID" value="OTA30517.1"/>
    <property type="molecule type" value="Genomic_DNA"/>
</dbReference>
<evidence type="ECO:0000256" key="2">
    <source>
        <dbReference type="SAM" id="Phobius"/>
    </source>
</evidence>
<dbReference type="Proteomes" id="UP000194280">
    <property type="component" value="Unassembled WGS sequence"/>
</dbReference>
<comment type="caution">
    <text evidence="3">The sequence shown here is derived from an EMBL/GenBank/DDBJ whole genome shotgun (WGS) entry which is preliminary data.</text>
</comment>
<dbReference type="AlphaFoldDB" id="A0A1Z5T397"/>
<organism evidence="3 4">
    <name type="scientific">Hortaea werneckii EXF-2000</name>
    <dbReference type="NCBI Taxonomy" id="1157616"/>
    <lineage>
        <taxon>Eukaryota</taxon>
        <taxon>Fungi</taxon>
        <taxon>Dikarya</taxon>
        <taxon>Ascomycota</taxon>
        <taxon>Pezizomycotina</taxon>
        <taxon>Dothideomycetes</taxon>
        <taxon>Dothideomycetidae</taxon>
        <taxon>Mycosphaerellales</taxon>
        <taxon>Teratosphaeriaceae</taxon>
        <taxon>Hortaea</taxon>
    </lineage>
</organism>
<feature type="transmembrane region" description="Helical" evidence="2">
    <location>
        <begin position="39"/>
        <end position="56"/>
    </location>
</feature>